<dbReference type="AlphaFoldDB" id="A0A074XM47"/>
<gene>
    <name evidence="2" type="ORF">M438DRAFT_356484</name>
</gene>
<dbReference type="EMBL" id="KL584985">
    <property type="protein sequence ID" value="KEQ83082.1"/>
    <property type="molecule type" value="Genomic_DNA"/>
</dbReference>
<protein>
    <recommendedName>
        <fullName evidence="4">F-box domain-containing protein</fullName>
    </recommendedName>
</protein>
<dbReference type="OrthoDB" id="5279008at2759"/>
<name>A0A074XM47_AURPU</name>
<organism evidence="2 3">
    <name type="scientific">Aureobasidium pullulans EXF-150</name>
    <dbReference type="NCBI Taxonomy" id="1043002"/>
    <lineage>
        <taxon>Eukaryota</taxon>
        <taxon>Fungi</taxon>
        <taxon>Dikarya</taxon>
        <taxon>Ascomycota</taxon>
        <taxon>Pezizomycotina</taxon>
        <taxon>Dothideomycetes</taxon>
        <taxon>Dothideomycetidae</taxon>
        <taxon>Dothideales</taxon>
        <taxon>Saccotheciaceae</taxon>
        <taxon>Aureobasidium</taxon>
    </lineage>
</organism>
<dbReference type="GeneID" id="40749411"/>
<reference evidence="2 3" key="1">
    <citation type="journal article" date="2014" name="BMC Genomics">
        <title>Genome sequencing of four Aureobasidium pullulans varieties: biotechnological potential, stress tolerance, and description of new species.</title>
        <authorList>
            <person name="Gostin Ar C."/>
            <person name="Ohm R.A."/>
            <person name="Kogej T."/>
            <person name="Sonjak S."/>
            <person name="Turk M."/>
            <person name="Zajc J."/>
            <person name="Zalar P."/>
            <person name="Grube M."/>
            <person name="Sun H."/>
            <person name="Han J."/>
            <person name="Sharma A."/>
            <person name="Chiniquy J."/>
            <person name="Ngan C.Y."/>
            <person name="Lipzen A."/>
            <person name="Barry K."/>
            <person name="Grigoriev I.V."/>
            <person name="Gunde-Cimerman N."/>
        </authorList>
    </citation>
    <scope>NUCLEOTIDE SEQUENCE [LARGE SCALE GENOMIC DNA]</scope>
    <source>
        <strain evidence="2 3">EXF-150</strain>
    </source>
</reference>
<keyword evidence="3" id="KW-1185">Reference proteome</keyword>
<feature type="compositionally biased region" description="Polar residues" evidence="1">
    <location>
        <begin position="1"/>
        <end position="15"/>
    </location>
</feature>
<accession>A0A074XM47</accession>
<sequence>MVSDSAPSSAGPSVRNNKDDIDPSKSYILTLPTELLTMTVENLTQEDLGMVRRTCKTLCGIATVIFARKIATTLRLDFSKEDMDRLVGLTGHPVFGPMLKSISFSTAQYNEIRHPYLKDEYPSKHGSENAPTFVRDVRQHNVRAKRHRRYLHSGTHIAQLTQALHNLTACHNKLINVGFHDIDYILKAESLWPFGISTIPVEESYSATMEAIGNAVELSRFEVRRVNIYLETHHKDHEEIFTSNKFWRTIQSAAELCIDTDCCFDWSTTEVTSNRSKLTMTGHSLETNRKTTCYVKPHYLSKRYSQIWDIIYQDKYREICLKNCDAHYCVLSEFIGTTMSKVKHLELHRINILQSPYPQENGMPKATGITFCQCLQKLQNLESLKLYEIKNRAIGSIQSEQVHWEGQEQIQAGLNDLIGKMTTWEWNQ</sequence>
<dbReference type="Proteomes" id="UP000030706">
    <property type="component" value="Unassembled WGS sequence"/>
</dbReference>
<dbReference type="HOGENOM" id="CLU_052675_0_0_1"/>
<dbReference type="RefSeq" id="XP_029759269.1">
    <property type="nucleotide sequence ID" value="XM_029907105.1"/>
</dbReference>
<evidence type="ECO:0000256" key="1">
    <source>
        <dbReference type="SAM" id="MobiDB-lite"/>
    </source>
</evidence>
<proteinExistence type="predicted"/>
<evidence type="ECO:0000313" key="2">
    <source>
        <dbReference type="EMBL" id="KEQ83082.1"/>
    </source>
</evidence>
<evidence type="ECO:0008006" key="4">
    <source>
        <dbReference type="Google" id="ProtNLM"/>
    </source>
</evidence>
<evidence type="ECO:0000313" key="3">
    <source>
        <dbReference type="Proteomes" id="UP000030706"/>
    </source>
</evidence>
<feature type="region of interest" description="Disordered" evidence="1">
    <location>
        <begin position="1"/>
        <end position="21"/>
    </location>
</feature>